<reference evidence="1 2" key="1">
    <citation type="submission" date="2019-02" db="EMBL/GenBank/DDBJ databases">
        <title>Deep-cultivation of Planctomycetes and their phenomic and genomic characterization uncovers novel biology.</title>
        <authorList>
            <person name="Wiegand S."/>
            <person name="Jogler M."/>
            <person name="Boedeker C."/>
            <person name="Pinto D."/>
            <person name="Vollmers J."/>
            <person name="Rivas-Marin E."/>
            <person name="Kohn T."/>
            <person name="Peeters S.H."/>
            <person name="Heuer A."/>
            <person name="Rast P."/>
            <person name="Oberbeckmann S."/>
            <person name="Bunk B."/>
            <person name="Jeske O."/>
            <person name="Meyerdierks A."/>
            <person name="Storesund J.E."/>
            <person name="Kallscheuer N."/>
            <person name="Luecker S."/>
            <person name="Lage O.M."/>
            <person name="Pohl T."/>
            <person name="Merkel B.J."/>
            <person name="Hornburger P."/>
            <person name="Mueller R.-W."/>
            <person name="Bruemmer F."/>
            <person name="Labrenz M."/>
            <person name="Spormann A.M."/>
            <person name="Op den Camp H."/>
            <person name="Overmann J."/>
            <person name="Amann R."/>
            <person name="Jetten M.S.M."/>
            <person name="Mascher T."/>
            <person name="Medema M.H."/>
            <person name="Devos D.P."/>
            <person name="Kaster A.-K."/>
            <person name="Ovreas L."/>
            <person name="Rohde M."/>
            <person name="Galperin M.Y."/>
            <person name="Jogler C."/>
        </authorList>
    </citation>
    <scope>NUCLEOTIDE SEQUENCE [LARGE SCALE GENOMIC DNA]</scope>
    <source>
        <strain evidence="1 2">HG66A1</strain>
    </source>
</reference>
<evidence type="ECO:0000313" key="2">
    <source>
        <dbReference type="Proteomes" id="UP000320421"/>
    </source>
</evidence>
<sequence>MIFIPTHVRIRKTYFVGKVVFDFYNGRQNFVEASSQYFSNWLCVITRY</sequence>
<keyword evidence="2" id="KW-1185">Reference proteome</keyword>
<proteinExistence type="predicted"/>
<dbReference type="Proteomes" id="UP000320421">
    <property type="component" value="Chromosome"/>
</dbReference>
<evidence type="ECO:0000313" key="1">
    <source>
        <dbReference type="EMBL" id="QDT24336.1"/>
    </source>
</evidence>
<name>A0A517PY80_9PLAN</name>
<dbReference type="AlphaFoldDB" id="A0A517PY80"/>
<dbReference type="EMBL" id="CP036266">
    <property type="protein sequence ID" value="QDT24336.1"/>
    <property type="molecule type" value="Genomic_DNA"/>
</dbReference>
<protein>
    <submittedName>
        <fullName evidence="1">Uncharacterized protein</fullName>
    </submittedName>
</protein>
<accession>A0A517PY80</accession>
<organism evidence="1 2">
    <name type="scientific">Gimesia chilikensis</name>
    <dbReference type="NCBI Taxonomy" id="2605989"/>
    <lineage>
        <taxon>Bacteria</taxon>
        <taxon>Pseudomonadati</taxon>
        <taxon>Planctomycetota</taxon>
        <taxon>Planctomycetia</taxon>
        <taxon>Planctomycetales</taxon>
        <taxon>Planctomycetaceae</taxon>
        <taxon>Gimesia</taxon>
    </lineage>
</organism>
<gene>
    <name evidence="1" type="ORF">HG66A1_61680</name>
</gene>